<dbReference type="InterPro" id="IPR007462">
    <property type="entry name" value="COV1-like"/>
</dbReference>
<accession>A0A1I2M1S7</accession>
<gene>
    <name evidence="2" type="ORF">SAMN04488063_0506</name>
</gene>
<keyword evidence="1" id="KW-0812">Transmembrane</keyword>
<dbReference type="RefSeq" id="WP_092887928.1">
    <property type="nucleotide sequence ID" value="NZ_FOOQ01000001.1"/>
</dbReference>
<keyword evidence="1" id="KW-1133">Transmembrane helix</keyword>
<keyword evidence="1" id="KW-0472">Membrane</keyword>
<dbReference type="Proteomes" id="UP000198876">
    <property type="component" value="Unassembled WGS sequence"/>
</dbReference>
<evidence type="ECO:0000256" key="1">
    <source>
        <dbReference type="SAM" id="Phobius"/>
    </source>
</evidence>
<keyword evidence="3" id="KW-1185">Reference proteome</keyword>
<dbReference type="Pfam" id="PF04367">
    <property type="entry name" value="DUF502"/>
    <property type="match status" value="1"/>
</dbReference>
<evidence type="ECO:0000313" key="3">
    <source>
        <dbReference type="Proteomes" id="UP000198876"/>
    </source>
</evidence>
<protein>
    <submittedName>
        <fullName evidence="2">Uncharacterized membrane protein</fullName>
    </submittedName>
</protein>
<evidence type="ECO:0000313" key="2">
    <source>
        <dbReference type="EMBL" id="SFF84639.1"/>
    </source>
</evidence>
<sequence length="213" mass="22954">MNVAARLRSSFVTGTLLVTPLAVTVFVLDFVFDRLTLLLNPIVRTAGLTAYTGNIEIVAQLVAAVLLASALTVLGYVASVELGRRFFGGFERGLRLVPLVRTVYFGVRQVSESLTRQSEGFERVVLVEYPREGLYSLGFVTNDGPNAAEDATGETLCTVFVPHSPNPTAGALIMASDAEMYDLEMSVRRGLRLVVTTGLGVEDPDELPSGVVR</sequence>
<organism evidence="2 3">
    <name type="scientific">Halopelagius inordinatus</name>
    <dbReference type="NCBI Taxonomy" id="553467"/>
    <lineage>
        <taxon>Archaea</taxon>
        <taxon>Methanobacteriati</taxon>
        <taxon>Methanobacteriota</taxon>
        <taxon>Stenosarchaea group</taxon>
        <taxon>Halobacteria</taxon>
        <taxon>Halobacteriales</taxon>
        <taxon>Haloferacaceae</taxon>
    </lineage>
</organism>
<dbReference type="PANTHER" id="PTHR31876:SF26">
    <property type="entry name" value="PROTEIN LIKE COV 2"/>
    <property type="match status" value="1"/>
</dbReference>
<dbReference type="STRING" id="553467.SAMN04488063_0506"/>
<dbReference type="OrthoDB" id="51558at2157"/>
<feature type="transmembrane region" description="Helical" evidence="1">
    <location>
        <begin position="12"/>
        <end position="32"/>
    </location>
</feature>
<dbReference type="PANTHER" id="PTHR31876">
    <property type="entry name" value="COV-LIKE PROTEIN 1"/>
    <property type="match status" value="1"/>
</dbReference>
<dbReference type="EMBL" id="FOOQ01000001">
    <property type="protein sequence ID" value="SFF84639.1"/>
    <property type="molecule type" value="Genomic_DNA"/>
</dbReference>
<name>A0A1I2M1S7_9EURY</name>
<dbReference type="AlphaFoldDB" id="A0A1I2M1S7"/>
<feature type="transmembrane region" description="Helical" evidence="1">
    <location>
        <begin position="57"/>
        <end position="78"/>
    </location>
</feature>
<reference evidence="3" key="1">
    <citation type="submission" date="2016-10" db="EMBL/GenBank/DDBJ databases">
        <authorList>
            <person name="Varghese N."/>
            <person name="Submissions S."/>
        </authorList>
    </citation>
    <scope>NUCLEOTIDE SEQUENCE [LARGE SCALE GENOMIC DNA]</scope>
    <source>
        <strain evidence="3">CGMCC 1.7739</strain>
    </source>
</reference>
<proteinExistence type="predicted"/>